<dbReference type="SMART" id="SM00382">
    <property type="entry name" value="AAA"/>
    <property type="match status" value="2"/>
</dbReference>
<dbReference type="GO" id="GO:0016887">
    <property type="term" value="F:ATP hydrolysis activity"/>
    <property type="evidence" value="ECO:0007669"/>
    <property type="project" value="InterPro"/>
</dbReference>
<dbReference type="GO" id="GO:0005524">
    <property type="term" value="F:ATP binding"/>
    <property type="evidence" value="ECO:0007669"/>
    <property type="project" value="UniProtKB-KW"/>
</dbReference>
<proteinExistence type="inferred from homology"/>
<dbReference type="FunFam" id="3.40.50.300:FF:000054">
    <property type="entry name" value="ABC multidrug transporter atrF"/>
    <property type="match status" value="1"/>
</dbReference>
<dbReference type="Proteomes" id="UP000697127">
    <property type="component" value="Unassembled WGS sequence"/>
</dbReference>
<evidence type="ECO:0000256" key="10">
    <source>
        <dbReference type="SAM" id="MobiDB-lite"/>
    </source>
</evidence>
<keyword evidence="3" id="KW-0813">Transport</keyword>
<keyword evidence="7 13" id="KW-0067">ATP-binding</keyword>
<organism evidence="13 14">
    <name type="scientific">Pichia californica</name>
    <dbReference type="NCBI Taxonomy" id="460514"/>
    <lineage>
        <taxon>Eukaryota</taxon>
        <taxon>Fungi</taxon>
        <taxon>Dikarya</taxon>
        <taxon>Ascomycota</taxon>
        <taxon>Saccharomycotina</taxon>
        <taxon>Pichiomycetes</taxon>
        <taxon>Pichiales</taxon>
        <taxon>Pichiaceae</taxon>
        <taxon>Pichia</taxon>
    </lineage>
</organism>
<dbReference type="InterPro" id="IPR017871">
    <property type="entry name" value="ABC_transporter-like_CS"/>
</dbReference>
<dbReference type="PROSITE" id="PS00211">
    <property type="entry name" value="ABC_TRANSPORTER_1"/>
    <property type="match status" value="1"/>
</dbReference>
<reference evidence="13" key="1">
    <citation type="submission" date="2020-11" db="EMBL/GenBank/DDBJ databases">
        <title>Kefir isolates.</title>
        <authorList>
            <person name="Marcisauskas S."/>
            <person name="Kim Y."/>
            <person name="Blasche S."/>
        </authorList>
    </citation>
    <scope>NUCLEOTIDE SEQUENCE</scope>
    <source>
        <strain evidence="13">Olga-1</strain>
    </source>
</reference>
<dbReference type="InterPro" id="IPR029481">
    <property type="entry name" value="ABC_trans_N"/>
</dbReference>
<dbReference type="Pfam" id="PF06422">
    <property type="entry name" value="PDR_CDR"/>
    <property type="match status" value="1"/>
</dbReference>
<dbReference type="InterPro" id="IPR010929">
    <property type="entry name" value="PDR_CDR_ABC"/>
</dbReference>
<feature type="transmembrane region" description="Helical" evidence="11">
    <location>
        <begin position="1201"/>
        <end position="1221"/>
    </location>
</feature>
<keyword evidence="5" id="KW-0677">Repeat</keyword>
<dbReference type="InterPro" id="IPR034003">
    <property type="entry name" value="ABCG_PDR_2"/>
</dbReference>
<comment type="caution">
    <text evidence="13">The sequence shown here is derived from an EMBL/GenBank/DDBJ whole genome shotgun (WGS) entry which is preliminary data.</text>
</comment>
<feature type="transmembrane region" description="Helical" evidence="11">
    <location>
        <begin position="641"/>
        <end position="661"/>
    </location>
</feature>
<keyword evidence="9 11" id="KW-0472">Membrane</keyword>
<feature type="transmembrane region" description="Helical" evidence="11">
    <location>
        <begin position="760"/>
        <end position="781"/>
    </location>
</feature>
<evidence type="ECO:0000256" key="7">
    <source>
        <dbReference type="ARBA" id="ARBA00022840"/>
    </source>
</evidence>
<evidence type="ECO:0000313" key="14">
    <source>
        <dbReference type="Proteomes" id="UP000697127"/>
    </source>
</evidence>
<dbReference type="EMBL" id="PUHW01000015">
    <property type="protein sequence ID" value="KAG0690851.1"/>
    <property type="molecule type" value="Genomic_DNA"/>
</dbReference>
<keyword evidence="8 11" id="KW-1133">Transmembrane helix</keyword>
<comment type="subcellular location">
    <subcellularLocation>
        <location evidence="1">Membrane</location>
        <topology evidence="1">Multi-pass membrane protein</topology>
    </subcellularLocation>
</comment>
<feature type="transmembrane region" description="Helical" evidence="11">
    <location>
        <begin position="1315"/>
        <end position="1337"/>
    </location>
</feature>
<feature type="transmembrane region" description="Helical" evidence="11">
    <location>
        <begin position="499"/>
        <end position="522"/>
    </location>
</feature>
<evidence type="ECO:0000256" key="6">
    <source>
        <dbReference type="ARBA" id="ARBA00022741"/>
    </source>
</evidence>
<dbReference type="GO" id="GO:1990961">
    <property type="term" value="P:xenobiotic detoxification by transmembrane export across the plasma membrane"/>
    <property type="evidence" value="ECO:0007669"/>
    <property type="project" value="UniProtKB-ARBA"/>
</dbReference>
<feature type="region of interest" description="Disordered" evidence="10">
    <location>
        <begin position="1"/>
        <end position="23"/>
    </location>
</feature>
<feature type="transmembrane region" description="Helical" evidence="11">
    <location>
        <begin position="1343"/>
        <end position="1363"/>
    </location>
</feature>
<dbReference type="InterPro" id="IPR003439">
    <property type="entry name" value="ABC_transporter-like_ATP-bd"/>
</dbReference>
<comment type="similarity">
    <text evidence="2">Belongs to the ABC transporter superfamily. ABCG family. PDR (TC 3.A.1.205) subfamily.</text>
</comment>
<evidence type="ECO:0000313" key="13">
    <source>
        <dbReference type="EMBL" id="KAG0690851.1"/>
    </source>
</evidence>
<name>A0A9P6WPT7_9ASCO</name>
<feature type="transmembrane region" description="Helical" evidence="11">
    <location>
        <begin position="529"/>
        <end position="549"/>
    </location>
</feature>
<dbReference type="SUPFAM" id="SSF52540">
    <property type="entry name" value="P-loop containing nucleoside triphosphate hydrolases"/>
    <property type="match status" value="2"/>
</dbReference>
<dbReference type="InterPro" id="IPR043926">
    <property type="entry name" value="ABCG_dom"/>
</dbReference>
<dbReference type="Pfam" id="PF00005">
    <property type="entry name" value="ABC_tran"/>
    <property type="match status" value="2"/>
</dbReference>
<feature type="domain" description="ABC transporter" evidence="12">
    <location>
        <begin position="857"/>
        <end position="1105"/>
    </location>
</feature>
<feature type="transmembrane region" description="Helical" evidence="11">
    <location>
        <begin position="614"/>
        <end position="635"/>
    </location>
</feature>
<evidence type="ECO:0000256" key="9">
    <source>
        <dbReference type="ARBA" id="ARBA00023136"/>
    </source>
</evidence>
<feature type="transmembrane region" description="Helical" evidence="11">
    <location>
        <begin position="1286"/>
        <end position="1303"/>
    </location>
</feature>
<accession>A0A9P6WPT7</accession>
<dbReference type="Pfam" id="PF14510">
    <property type="entry name" value="ABC_trans_N"/>
    <property type="match status" value="1"/>
</dbReference>
<dbReference type="PROSITE" id="PS50893">
    <property type="entry name" value="ABC_TRANSPORTER_2"/>
    <property type="match status" value="2"/>
</dbReference>
<dbReference type="GO" id="GO:0140359">
    <property type="term" value="F:ABC-type transporter activity"/>
    <property type="evidence" value="ECO:0007669"/>
    <property type="project" value="InterPro"/>
</dbReference>
<evidence type="ECO:0000256" key="3">
    <source>
        <dbReference type="ARBA" id="ARBA00022448"/>
    </source>
</evidence>
<protein>
    <submittedName>
        <fullName evidence="13">ATP-binding cassette transporter snq2</fullName>
    </submittedName>
</protein>
<evidence type="ECO:0000256" key="11">
    <source>
        <dbReference type="SAM" id="Phobius"/>
    </source>
</evidence>
<evidence type="ECO:0000259" key="12">
    <source>
        <dbReference type="PROSITE" id="PS50893"/>
    </source>
</evidence>
<feature type="transmembrane region" description="Helical" evidence="11">
    <location>
        <begin position="584"/>
        <end position="602"/>
    </location>
</feature>
<evidence type="ECO:0000256" key="1">
    <source>
        <dbReference type="ARBA" id="ARBA00004141"/>
    </source>
</evidence>
<dbReference type="CDD" id="cd03232">
    <property type="entry name" value="ABCG_PDR_domain2"/>
    <property type="match status" value="1"/>
</dbReference>
<dbReference type="Gene3D" id="3.40.50.300">
    <property type="entry name" value="P-loop containing nucleotide triphosphate hydrolases"/>
    <property type="match status" value="2"/>
</dbReference>
<dbReference type="PANTHER" id="PTHR19241">
    <property type="entry name" value="ATP-BINDING CASSETTE TRANSPORTER"/>
    <property type="match status" value="1"/>
</dbReference>
<evidence type="ECO:0000256" key="5">
    <source>
        <dbReference type="ARBA" id="ARBA00022737"/>
    </source>
</evidence>
<keyword evidence="14" id="KW-1185">Reference proteome</keyword>
<dbReference type="InterPro" id="IPR013525">
    <property type="entry name" value="ABC2_TM"/>
</dbReference>
<dbReference type="GO" id="GO:0016020">
    <property type="term" value="C:membrane"/>
    <property type="evidence" value="ECO:0007669"/>
    <property type="project" value="UniProtKB-SubCell"/>
</dbReference>
<feature type="domain" description="ABC transporter" evidence="12">
    <location>
        <begin position="139"/>
        <end position="387"/>
    </location>
</feature>
<dbReference type="Pfam" id="PF19055">
    <property type="entry name" value="ABC2_membrane_7"/>
    <property type="match status" value="1"/>
</dbReference>
<dbReference type="InterPro" id="IPR003593">
    <property type="entry name" value="AAA+_ATPase"/>
</dbReference>
<keyword evidence="6" id="KW-0547">Nucleotide-binding</keyword>
<dbReference type="Pfam" id="PF01061">
    <property type="entry name" value="ABC2_membrane"/>
    <property type="match status" value="2"/>
</dbReference>
<dbReference type="CDD" id="cd03233">
    <property type="entry name" value="ABCG_PDR_domain1"/>
    <property type="match status" value="1"/>
</dbReference>
<gene>
    <name evidence="13" type="primary">SNQ2_1</name>
    <name evidence="13" type="ORF">C6P40_000933</name>
</gene>
<dbReference type="InterPro" id="IPR027417">
    <property type="entry name" value="P-loop_NTPase"/>
</dbReference>
<sequence>MAESVISQSMKRDSTSNLEDEKDLQQRFTDLNETIRRSVTNNPDDNVMTRLSTLSKTLSKKTANDMEVFQLSPHDFELEKILKYLVSFNESNGYDSNKIDVIFKDLTVIGKNTAASVLKDFSDIFLKPFVLIYNRIYHIKSFDFKSLPKTRKIIRDVTGFAAPGTITLVLGRPGAGCSTFLKALSGEIKTYKKMEGHLTFNGVDYKKMFKMLANALIYNPELDVHFPFLTVEQTLKFAITCKTPTIRYDNKSREEYIENIKDLYEILFGLKYVEKTLVGSDFVRGISGGQRKRVSIAEAMVTNGNVYCYDNATRGLDASTALEFIQALRTSTNIYKTTSVATIYQASENIYELFDNVTILYLGRQIYFGPCEEAVQYFQNLGFLKHPRQTSSEFLTVVTDPLAREIDPSFKNKMAIPNTADEFETVWKNSPEFKKLHEQIDNISSKYSDGNNELQAMKQTHNLIKQKHLSKTSVYTINYWSQLKAVCKRRAQITLNNRAYPVTLVVASTVQSLIMGSLLYNITHDTVGAFSRGGVIFFSCLYFAVMTLSETPSLFLDKPILNKQRGYKLYHPSAELLAKHLIQFPVRLFGITAFAIIVYFLTHLKMDAGAFFEYYLFIVLIVQAVSAVFVMLASLMPNDSAAMGICGICMLSMVIYSSYMIQRPSMYWWFKWFSYCNPVLYAFESMILMQFRGLRMPCSSFELIPRGPGYSNINTTVNQVCGFIGAAESKVLYNGSNDVNGEIYLKLAFTYTFNHVWRNLGIMFAFIIGYIVISCVIVEVFNPTPASSDQLLFIKTAKISKNMIEHFKQLTGDKEFDSDTDISTDLEKNDSDIENVRSQVSDFNSGDSVNSSSTHRLGSDDIFTWKNVDYVVPYEGEKRKLLDNIQGYVRPGTLTALMGESGAGKTTLLNVLSRRTDVGVVTGDLLINGKPMTTSFERRTGYVQQQDLHIPELTVKESLMFSARLRRPQSVPEEEKLAYVELIMKILHMEDYADSIAGIAGYGLNVEQRKKLSIATELAAKPSLLLFLDEPTSGLDSQSSWAIVKVLKDLAAAGQAILCTIHQPSATLFEQFDRLLLLKKGGQTVYFGDIGSDSRTVINYFEKNGGRTCNSSENPAEYILDVIGAGATASVENDWFDIWSNSEECHNVSTEIDQLIQKGLSIKDSDENNKEFNTKYATSYQYQFRQVLHRSFIQIFRSVRYIMPKFVLTLLGGLLIGFSFWNVKHTVIGMQNVMFANFLTMIISAPLMNQIQGKAITSRELFEVRESKSNTFHWSCLLISHYLNEIPYGILFSTIFFVAWYFPIQLDNEPSRAGFWWFSYCFCFQLYYPSFSLMILYPSPDLPSANILLGLFFSITVAFCGVIQKPMLMPGFWKFMWRLSPMTYFIGNQVSTLLHDRPVHCGTDEFNYLEPPSGMTCGDYLDDFFKNNAGYVANGNATSNCAVCQYSVGDDFLDSIEVSYYDRWRNSEKDISIQDIQTFKIV</sequence>
<evidence type="ECO:0000256" key="8">
    <source>
        <dbReference type="ARBA" id="ARBA00022989"/>
    </source>
</evidence>
<evidence type="ECO:0000256" key="4">
    <source>
        <dbReference type="ARBA" id="ARBA00022692"/>
    </source>
</evidence>
<evidence type="ECO:0000256" key="2">
    <source>
        <dbReference type="ARBA" id="ARBA00006012"/>
    </source>
</evidence>
<keyword evidence="4 11" id="KW-0812">Transmembrane</keyword>
<dbReference type="InterPro" id="IPR034001">
    <property type="entry name" value="ABCG_PDR_1"/>
</dbReference>